<dbReference type="OrthoDB" id="9807568at2"/>
<accession>A0A0B7MKV6</accession>
<feature type="transmembrane region" description="Helical" evidence="7">
    <location>
        <begin position="496"/>
        <end position="518"/>
    </location>
</feature>
<feature type="transmembrane region" description="Helical" evidence="7">
    <location>
        <begin position="454"/>
        <end position="475"/>
    </location>
</feature>
<dbReference type="Proteomes" id="UP000046155">
    <property type="component" value="Unassembled WGS sequence"/>
</dbReference>
<feature type="transmembrane region" description="Helical" evidence="7">
    <location>
        <begin position="6"/>
        <end position="24"/>
    </location>
</feature>
<name>A0A0B7MKV6_9FIRM</name>
<feature type="domain" description="NADH:quinone oxidoreductase/Mrp antiporter transmembrane" evidence="8">
    <location>
        <begin position="184"/>
        <end position="466"/>
    </location>
</feature>
<evidence type="ECO:0000256" key="2">
    <source>
        <dbReference type="ARBA" id="ARBA00008483"/>
    </source>
</evidence>
<feature type="transmembrane region" description="Helical" evidence="7">
    <location>
        <begin position="379"/>
        <end position="402"/>
    </location>
</feature>
<evidence type="ECO:0000313" key="11">
    <source>
        <dbReference type="Proteomes" id="UP000046155"/>
    </source>
</evidence>
<gene>
    <name evidence="10" type="primary">echA</name>
    <name evidence="10" type="ORF">SSCH_170026</name>
</gene>
<dbReference type="InterPro" id="IPR050616">
    <property type="entry name" value="CPA3_Na-H_Antiporter_A"/>
</dbReference>
<feature type="transmembrane region" description="Helical" evidence="7">
    <location>
        <begin position="524"/>
        <end position="547"/>
    </location>
</feature>
<comment type="similarity">
    <text evidence="2">Belongs to the CPA3 antiporters (TC 2.A.63) subunit A family.</text>
</comment>
<dbReference type="RefSeq" id="WP_044664484.1">
    <property type="nucleotide sequence ID" value="NZ_CDRZ01000079.1"/>
</dbReference>
<dbReference type="InterPro" id="IPR001750">
    <property type="entry name" value="ND/Mrp_TM"/>
</dbReference>
<dbReference type="InterPro" id="IPR001516">
    <property type="entry name" value="Proton_antipo_N"/>
</dbReference>
<dbReference type="PRINTS" id="PR01434">
    <property type="entry name" value="NADHDHGNASE5"/>
</dbReference>
<comment type="subcellular location">
    <subcellularLocation>
        <location evidence="1">Endomembrane system</location>
        <topology evidence="1">Multi-pass membrane protein</topology>
    </subcellularLocation>
    <subcellularLocation>
        <location evidence="6">Membrane</location>
        <topology evidence="6">Multi-pass membrane protein</topology>
    </subcellularLocation>
</comment>
<feature type="transmembrane region" description="Helical" evidence="7">
    <location>
        <begin position="325"/>
        <end position="347"/>
    </location>
</feature>
<evidence type="ECO:0000256" key="6">
    <source>
        <dbReference type="RuleBase" id="RU000320"/>
    </source>
</evidence>
<evidence type="ECO:0000259" key="9">
    <source>
        <dbReference type="Pfam" id="PF00662"/>
    </source>
</evidence>
<keyword evidence="3 6" id="KW-0812">Transmembrane</keyword>
<feature type="transmembrane region" description="Helical" evidence="7">
    <location>
        <begin position="167"/>
        <end position="184"/>
    </location>
</feature>
<evidence type="ECO:0000256" key="4">
    <source>
        <dbReference type="ARBA" id="ARBA00022989"/>
    </source>
</evidence>
<feature type="transmembrane region" description="Helical" evidence="7">
    <location>
        <begin position="568"/>
        <end position="589"/>
    </location>
</feature>
<evidence type="ECO:0000256" key="7">
    <source>
        <dbReference type="SAM" id="Phobius"/>
    </source>
</evidence>
<evidence type="ECO:0000259" key="8">
    <source>
        <dbReference type="Pfam" id="PF00361"/>
    </source>
</evidence>
<feature type="domain" description="NADH-Ubiquinone oxidoreductase (complex I) chain 5 N-terminal" evidence="9">
    <location>
        <begin position="118"/>
        <end position="154"/>
    </location>
</feature>
<dbReference type="PANTHER" id="PTHR43373">
    <property type="entry name" value="NA(+)/H(+) ANTIPORTER SUBUNIT"/>
    <property type="match status" value="1"/>
</dbReference>
<sequence length="661" mass="72121">MDIQWMLAVAILLPLIAGILVFLIRHYQTRGLIVILTAVALIVNSIYFLKLGLPTEFTPTNEVWGTIITVLDYAILLFYIYAGLSLKNWLVLIFALTQIIPLAWWEFSAGASKALETITPAFMIDQLSVVMVLIISIIGSLICIYAIRYMKDHEDHKELARSRQSRFLFWLVMFLGAMNGLVLANNLLWLYFFWEVTTLCCFQLIAHDLTKEAINNGARALWMNSIGGTAMIAAMIYIYFNSGQTVEYLTLQSIVESGGTVAFLLLPVALMCFTGMIKAAQMPFQNWLLGAMVAPTPVSALLHSSTMVKAGVYLVLRLAPAFNPVLGVTVAICGAFTFFAASVLAIAQTTGKRVLAYSTIANLGLIVACAGIGTDLAMAAAILLIIFHAISKGLLFMCAGTIEHQIWSREIEDMEGLAEKAPLTTFITIIGMLSMFLPPFGMLLGKWVALEASYAVPLAAVLFVLASAVTMVFWAKWLGRLLQVTPRLGRKIESLSLSYSVPLWSLVAGIFAFGIGVAPVFKNFVQSAVSCVATGNVTSVVALDGMVKGWNLVLPKAAAATEVIGSYPVWPLFIVFAVAIVLPLLFISLKPQELRPVYMCGEQAGDVDTDEWYCAADVKTKLQLGGYYYKDAIGEEAINPWVYVIAIALLVIMFGVVGVSI</sequence>
<evidence type="ECO:0000256" key="1">
    <source>
        <dbReference type="ARBA" id="ARBA00004127"/>
    </source>
</evidence>
<feature type="transmembrane region" description="Helical" evidence="7">
    <location>
        <begin position="221"/>
        <end position="240"/>
    </location>
</feature>
<feature type="transmembrane region" description="Helical" evidence="7">
    <location>
        <begin position="89"/>
        <end position="107"/>
    </location>
</feature>
<feature type="transmembrane region" description="Helical" evidence="7">
    <location>
        <begin position="354"/>
        <end position="373"/>
    </location>
</feature>
<feature type="transmembrane region" description="Helical" evidence="7">
    <location>
        <begin position="127"/>
        <end position="147"/>
    </location>
</feature>
<keyword evidence="5 7" id="KW-0472">Membrane</keyword>
<evidence type="ECO:0000256" key="3">
    <source>
        <dbReference type="ARBA" id="ARBA00022692"/>
    </source>
</evidence>
<feature type="transmembrane region" description="Helical" evidence="7">
    <location>
        <begin position="31"/>
        <end position="51"/>
    </location>
</feature>
<dbReference type="Pfam" id="PF00662">
    <property type="entry name" value="Proton_antipo_N"/>
    <property type="match status" value="1"/>
</dbReference>
<reference evidence="11" key="1">
    <citation type="submission" date="2015-01" db="EMBL/GenBank/DDBJ databases">
        <authorList>
            <person name="Manzoor Shahid"/>
            <person name="Zubair Saima"/>
        </authorList>
    </citation>
    <scope>NUCLEOTIDE SEQUENCE [LARGE SCALE GENOMIC DNA]</scope>
    <source>
        <strain evidence="11">Sp3</strain>
    </source>
</reference>
<dbReference type="AlphaFoldDB" id="A0A0B7MKV6"/>
<feature type="transmembrane region" description="Helical" evidence="7">
    <location>
        <begin position="260"/>
        <end position="280"/>
    </location>
</feature>
<dbReference type="EMBL" id="CDRZ01000079">
    <property type="protein sequence ID" value="CEO88292.1"/>
    <property type="molecule type" value="Genomic_DNA"/>
</dbReference>
<dbReference type="GO" id="GO:0012505">
    <property type="term" value="C:endomembrane system"/>
    <property type="evidence" value="ECO:0007669"/>
    <property type="project" value="UniProtKB-SubCell"/>
</dbReference>
<evidence type="ECO:0000313" key="10">
    <source>
        <dbReference type="EMBL" id="CEO88292.1"/>
    </source>
</evidence>
<dbReference type="GO" id="GO:0016020">
    <property type="term" value="C:membrane"/>
    <property type="evidence" value="ECO:0007669"/>
    <property type="project" value="UniProtKB-SubCell"/>
</dbReference>
<feature type="transmembrane region" description="Helical" evidence="7">
    <location>
        <begin position="63"/>
        <end position="82"/>
    </location>
</feature>
<feature type="transmembrane region" description="Helical" evidence="7">
    <location>
        <begin position="423"/>
        <end position="442"/>
    </location>
</feature>
<dbReference type="Pfam" id="PF00361">
    <property type="entry name" value="Proton_antipo_M"/>
    <property type="match status" value="1"/>
</dbReference>
<organism evidence="10 11">
    <name type="scientific">Syntrophaceticus schinkii</name>
    <dbReference type="NCBI Taxonomy" id="499207"/>
    <lineage>
        <taxon>Bacteria</taxon>
        <taxon>Bacillati</taxon>
        <taxon>Bacillota</taxon>
        <taxon>Clostridia</taxon>
        <taxon>Thermoanaerobacterales</taxon>
        <taxon>Thermoanaerobacterales Family III. Incertae Sedis</taxon>
        <taxon>Syntrophaceticus</taxon>
    </lineage>
</organism>
<keyword evidence="4 7" id="KW-1133">Transmembrane helix</keyword>
<proteinExistence type="inferred from homology"/>
<feature type="transmembrane region" description="Helical" evidence="7">
    <location>
        <begin position="641"/>
        <end position="659"/>
    </location>
</feature>
<evidence type="ECO:0000256" key="5">
    <source>
        <dbReference type="ARBA" id="ARBA00023136"/>
    </source>
</evidence>
<dbReference type="PANTHER" id="PTHR43373:SF1">
    <property type="entry name" value="NA(+)_H(+) ANTIPORTER SUBUNIT A"/>
    <property type="match status" value="1"/>
</dbReference>
<keyword evidence="11" id="KW-1185">Reference proteome</keyword>
<protein>
    <submittedName>
        <fullName evidence="10">Ech hydrogenase subunit A</fullName>
    </submittedName>
</protein>